<evidence type="ECO:0000313" key="1">
    <source>
        <dbReference type="EMBL" id="TKR77409.1"/>
    </source>
</evidence>
<comment type="caution">
    <text evidence="1">The sequence shown here is derived from an EMBL/GenBank/DDBJ whole genome shotgun (WGS) entry which is preliminary data.</text>
</comment>
<name>A0A4U5N4J1_STECR</name>
<accession>A0A4U5N4J1</accession>
<dbReference type="EMBL" id="AZBU02000005">
    <property type="protein sequence ID" value="TKR77409.1"/>
    <property type="molecule type" value="Genomic_DNA"/>
</dbReference>
<sequence length="112" mass="12908">MLQLLPRRQVSHNEPQCDRVVLRERKTSDGALEREYSNGTVTLERKTRHGSVISIESTHSDAQPEAAEVKKSLLIEELRKEVRIWNSEHFELVLRSSPEICSISLLSRIQKC</sequence>
<organism evidence="1 2">
    <name type="scientific">Steinernema carpocapsae</name>
    <name type="common">Entomopathogenic nematode</name>
    <dbReference type="NCBI Taxonomy" id="34508"/>
    <lineage>
        <taxon>Eukaryota</taxon>
        <taxon>Metazoa</taxon>
        <taxon>Ecdysozoa</taxon>
        <taxon>Nematoda</taxon>
        <taxon>Chromadorea</taxon>
        <taxon>Rhabditida</taxon>
        <taxon>Tylenchina</taxon>
        <taxon>Panagrolaimomorpha</taxon>
        <taxon>Strongyloidoidea</taxon>
        <taxon>Steinernematidae</taxon>
        <taxon>Steinernema</taxon>
    </lineage>
</organism>
<evidence type="ECO:0000313" key="2">
    <source>
        <dbReference type="Proteomes" id="UP000298663"/>
    </source>
</evidence>
<keyword evidence="2" id="KW-1185">Reference proteome</keyword>
<dbReference type="AlphaFoldDB" id="A0A4U5N4J1"/>
<protein>
    <submittedName>
        <fullName evidence="1">Uncharacterized protein</fullName>
    </submittedName>
</protein>
<reference evidence="1 2" key="2">
    <citation type="journal article" date="2019" name="G3 (Bethesda)">
        <title>Hybrid Assembly of the Genome of the Entomopathogenic Nematode Steinernema carpocapsae Identifies the X-Chromosome.</title>
        <authorList>
            <person name="Serra L."/>
            <person name="Macchietto M."/>
            <person name="Macias-Munoz A."/>
            <person name="McGill C.J."/>
            <person name="Rodriguez I.M."/>
            <person name="Rodriguez B."/>
            <person name="Murad R."/>
            <person name="Mortazavi A."/>
        </authorList>
    </citation>
    <scope>NUCLEOTIDE SEQUENCE [LARGE SCALE GENOMIC DNA]</scope>
    <source>
        <strain evidence="1 2">ALL</strain>
    </source>
</reference>
<gene>
    <name evidence="1" type="ORF">L596_018391</name>
</gene>
<reference evidence="1 2" key="1">
    <citation type="journal article" date="2015" name="Genome Biol.">
        <title>Comparative genomics of Steinernema reveals deeply conserved gene regulatory networks.</title>
        <authorList>
            <person name="Dillman A.R."/>
            <person name="Macchietto M."/>
            <person name="Porter C.F."/>
            <person name="Rogers A."/>
            <person name="Williams B."/>
            <person name="Antoshechkin I."/>
            <person name="Lee M.M."/>
            <person name="Goodwin Z."/>
            <person name="Lu X."/>
            <person name="Lewis E.E."/>
            <person name="Goodrich-Blair H."/>
            <person name="Stock S.P."/>
            <person name="Adams B.J."/>
            <person name="Sternberg P.W."/>
            <person name="Mortazavi A."/>
        </authorList>
    </citation>
    <scope>NUCLEOTIDE SEQUENCE [LARGE SCALE GENOMIC DNA]</scope>
    <source>
        <strain evidence="1 2">ALL</strain>
    </source>
</reference>
<dbReference type="Proteomes" id="UP000298663">
    <property type="component" value="Unassembled WGS sequence"/>
</dbReference>
<proteinExistence type="predicted"/>